<dbReference type="SMART" id="SM01058">
    <property type="entry name" value="CarD_TRCF"/>
    <property type="match status" value="1"/>
</dbReference>
<keyword evidence="6" id="KW-0347">Helicase</keyword>
<organism evidence="16 17">
    <name type="scientific">Teretinema zuelzerae</name>
    <dbReference type="NCBI Taxonomy" id="156"/>
    <lineage>
        <taxon>Bacteria</taxon>
        <taxon>Pseudomonadati</taxon>
        <taxon>Spirochaetota</taxon>
        <taxon>Spirochaetia</taxon>
        <taxon>Spirochaetales</taxon>
        <taxon>Treponemataceae</taxon>
        <taxon>Teretinema</taxon>
    </lineage>
</organism>
<dbReference type="InterPro" id="IPR005118">
    <property type="entry name" value="TRCF_C"/>
</dbReference>
<keyword evidence="3 13" id="KW-0547">Nucleotide-binding</keyword>
<dbReference type="AlphaFoldDB" id="A0AAE3EG51"/>
<evidence type="ECO:0000259" key="15">
    <source>
        <dbReference type="PROSITE" id="PS51194"/>
    </source>
</evidence>
<keyword evidence="9 13" id="KW-0234">DNA repair</keyword>
<dbReference type="PANTHER" id="PTHR47964">
    <property type="entry name" value="ATP-DEPENDENT DNA HELICASE HOMOLOG RECG, CHLOROPLASTIC"/>
    <property type="match status" value="1"/>
</dbReference>
<dbReference type="InterPro" id="IPR004576">
    <property type="entry name" value="Mfd"/>
</dbReference>
<dbReference type="InterPro" id="IPR037235">
    <property type="entry name" value="TRCF-like_C_D7"/>
</dbReference>
<dbReference type="FunFam" id="3.40.50.300:FF:000546">
    <property type="entry name" value="Transcription-repair-coupling factor"/>
    <property type="match status" value="1"/>
</dbReference>
<dbReference type="SMART" id="SM00490">
    <property type="entry name" value="HELICc"/>
    <property type="match status" value="1"/>
</dbReference>
<dbReference type="InterPro" id="IPR014001">
    <property type="entry name" value="Helicase_ATP-bd"/>
</dbReference>
<evidence type="ECO:0000256" key="6">
    <source>
        <dbReference type="ARBA" id="ARBA00022806"/>
    </source>
</evidence>
<dbReference type="InterPro" id="IPR041471">
    <property type="entry name" value="UvrB_inter"/>
</dbReference>
<dbReference type="CDD" id="cd17991">
    <property type="entry name" value="DEXHc_TRCF"/>
    <property type="match status" value="1"/>
</dbReference>
<dbReference type="RefSeq" id="WP_230752099.1">
    <property type="nucleotide sequence ID" value="NZ_JAINWA010000001.1"/>
</dbReference>
<dbReference type="GO" id="GO:0000716">
    <property type="term" value="P:transcription-coupled nucleotide-excision repair, DNA damage recognition"/>
    <property type="evidence" value="ECO:0007669"/>
    <property type="project" value="UniProtKB-UniRule"/>
</dbReference>
<dbReference type="Pfam" id="PF03461">
    <property type="entry name" value="TRCF"/>
    <property type="match status" value="1"/>
</dbReference>
<keyword evidence="4 13" id="KW-0227">DNA damage</keyword>
<dbReference type="InterPro" id="IPR003711">
    <property type="entry name" value="CarD-like/TRCF_RID"/>
</dbReference>
<dbReference type="Gene3D" id="2.40.10.170">
    <property type="match status" value="1"/>
</dbReference>
<dbReference type="InterPro" id="IPR011545">
    <property type="entry name" value="DEAD/DEAH_box_helicase_dom"/>
</dbReference>
<sequence>MSTFSLQTAIHRWQSMSGVLDRLNEHAWPYEIEGLQGGLQGFFLAEFIQSNAQPLVIVVPTEKDIESLSADLDLSSLDCTVLPWWGSIAYRPVPPSSPVFGRRSAALSALSAFSDSAASGIPLPQDKRVVVMTQRAFLTPVPPREAYRSLLREIRVGSDFDSASLAQTLAEHGYTRVPRVTVRGEFALRGEVLDIFMPGEEDAHRVVFDFDRVEQIKSFDPSSQTSNASLESFVVYPVREVIWTDERISVLERTLADLPEFGGGADYLIRHLREHRGFDGEELFYPLAFGNPSSVLDYLGGSGMENAPAVLFIDYDRQDNSQESLDREYLGLYRKMKTASASGETDHRYASDSLQSLLLSQVPEPRRLLFNFKELCEGWTKRLLFRTIHGEASRSSERLRLVCDPPRSFFGNIVYLKEELDSLIRNGWKICVFAESEHQALRVGEILKDFPIEIFPINLSSGFGLPELKILVIQENEIFGRRRHIPKSVKHAKSAVIDTFVELNPGDYVVHVNYGIGRFKGIDRVRALGNERDYIKLEYANEEIVFIPIEQVNLVQRYIGNEGDDPRLDRIGSKSWENRKNKVKKSVEDIAQQLISLYSKRKAARGFAFPKDGEWQTAFEAAFPYEETDDQLTVTAEIKEDMEKPVPMDRLVCGDVGYGKTEVSMRAAFKAVMGGKQVAFLAPTTILAEQHYDTLTERFEKFPVRIAQLSRFVSPADQKKTLERVARGEVDILVGTHRIIQKDVKFKDLGLMIIDEEQRFGVKDKERLKEMRTSIDSLAMSATPIPRTLHMSLLKIRDMSLLTTPPQNRHPIETVIAEFNGDRVAAAIRREVERGGQVFYLHNRVESLEETRILIEKLVPEMLVDTAHGQMGPTELEEIFRRFKMGGFHVLIATTIIENGIDIPNVNTIIIDKANMYGVSQLYQLRGRVGRSDRKAFAYLFYPEGKALSEIAMKRLQVISDFTELGSGFKIAMKDMEIRGAGNLLGKEQSGDIYSVGFDLYLKMLEEAVQKLQNSDYVAEEEVWLELEYTGFIPDSYIEMAQTKMEIYKKIASIGTQNELDRVYTELLDRFGPIPEEVQSLLSLAEIRIICRNLSISSLKERAGRVFVEFSKVSKVSVERLLRMMKESAGRVKLDPRQPNILILETGKIGLKEKSEYIREKLDQLSIES</sequence>
<evidence type="ECO:0000256" key="2">
    <source>
        <dbReference type="ARBA" id="ARBA00022490"/>
    </source>
</evidence>
<dbReference type="GO" id="GO:0003678">
    <property type="term" value="F:DNA helicase activity"/>
    <property type="evidence" value="ECO:0007669"/>
    <property type="project" value="TreeGrafter"/>
</dbReference>
<dbReference type="Gene3D" id="3.30.2060.10">
    <property type="entry name" value="Penicillin-binding protein 1b domain"/>
    <property type="match status" value="1"/>
</dbReference>
<gene>
    <name evidence="13 16" type="primary">mfd</name>
    <name evidence="16" type="ORF">K7J14_00520</name>
</gene>
<reference evidence="16" key="1">
    <citation type="submission" date="2021-08" db="EMBL/GenBank/DDBJ databases">
        <title>Comparative analyses of Brucepasteria parasyntrophica and Teretinema zuelzerae.</title>
        <authorList>
            <person name="Song Y."/>
            <person name="Brune A."/>
        </authorList>
    </citation>
    <scope>NUCLEOTIDE SEQUENCE</scope>
    <source>
        <strain evidence="16">DSM 1903</strain>
    </source>
</reference>
<feature type="domain" description="Helicase C-terminal" evidence="15">
    <location>
        <begin position="820"/>
        <end position="977"/>
    </location>
</feature>
<dbReference type="InterPro" id="IPR036101">
    <property type="entry name" value="CarD-like/TRCF_RID_sf"/>
</dbReference>
<evidence type="ECO:0000256" key="8">
    <source>
        <dbReference type="ARBA" id="ARBA00023125"/>
    </source>
</evidence>
<evidence type="ECO:0000313" key="17">
    <source>
        <dbReference type="Proteomes" id="UP001198163"/>
    </source>
</evidence>
<dbReference type="GO" id="GO:0005524">
    <property type="term" value="F:ATP binding"/>
    <property type="evidence" value="ECO:0007669"/>
    <property type="project" value="UniProtKB-UniRule"/>
</dbReference>
<evidence type="ECO:0000256" key="3">
    <source>
        <dbReference type="ARBA" id="ARBA00022741"/>
    </source>
</evidence>
<dbReference type="Pfam" id="PF17757">
    <property type="entry name" value="UvrB_inter"/>
    <property type="match status" value="1"/>
</dbReference>
<dbReference type="InterPro" id="IPR001650">
    <property type="entry name" value="Helicase_C-like"/>
</dbReference>
<dbReference type="Proteomes" id="UP001198163">
    <property type="component" value="Unassembled WGS sequence"/>
</dbReference>
<evidence type="ECO:0000256" key="1">
    <source>
        <dbReference type="ARBA" id="ARBA00004496"/>
    </source>
</evidence>
<dbReference type="Gene3D" id="3.90.1150.50">
    <property type="entry name" value="Transcription-repair-coupling factor, D7 domain"/>
    <property type="match status" value="1"/>
</dbReference>
<evidence type="ECO:0000259" key="14">
    <source>
        <dbReference type="PROSITE" id="PS51192"/>
    </source>
</evidence>
<comment type="similarity">
    <text evidence="11 13">In the C-terminal section; belongs to the helicase family. RecG subfamily.</text>
</comment>
<dbReference type="EC" id="3.6.4.-" evidence="13"/>
<evidence type="ECO:0000256" key="10">
    <source>
        <dbReference type="ARBA" id="ARBA00061104"/>
    </source>
</evidence>
<evidence type="ECO:0000256" key="9">
    <source>
        <dbReference type="ARBA" id="ARBA00023204"/>
    </source>
</evidence>
<dbReference type="PROSITE" id="PS51192">
    <property type="entry name" value="HELICASE_ATP_BIND_1"/>
    <property type="match status" value="1"/>
</dbReference>
<dbReference type="GO" id="GO:0016787">
    <property type="term" value="F:hydrolase activity"/>
    <property type="evidence" value="ECO:0007669"/>
    <property type="project" value="UniProtKB-KW"/>
</dbReference>
<evidence type="ECO:0000256" key="4">
    <source>
        <dbReference type="ARBA" id="ARBA00022763"/>
    </source>
</evidence>
<dbReference type="SMART" id="SM00487">
    <property type="entry name" value="DEXDc"/>
    <property type="match status" value="1"/>
</dbReference>
<feature type="domain" description="Helicase ATP-binding" evidence="14">
    <location>
        <begin position="641"/>
        <end position="802"/>
    </location>
</feature>
<dbReference type="SUPFAM" id="SSF52540">
    <property type="entry name" value="P-loop containing nucleoside triphosphate hydrolases"/>
    <property type="match status" value="4"/>
</dbReference>
<evidence type="ECO:0000256" key="13">
    <source>
        <dbReference type="HAMAP-Rule" id="MF_00969"/>
    </source>
</evidence>
<proteinExistence type="inferred from homology"/>
<name>A0AAE3EG51_9SPIR</name>
<dbReference type="SUPFAM" id="SSF143517">
    <property type="entry name" value="TRCF domain-like"/>
    <property type="match status" value="1"/>
</dbReference>
<dbReference type="InterPro" id="IPR047112">
    <property type="entry name" value="RecG/Mfd"/>
</dbReference>
<keyword evidence="8 13" id="KW-0238">DNA-binding</keyword>
<comment type="function">
    <text evidence="13">Couples transcription and DNA repair by recognizing RNA polymerase (RNAP) stalled at DNA lesions. Mediates ATP-dependent release of RNAP and its truncated transcript from the DNA, and recruitment of nucleotide excision repair machinery to the damaged site.</text>
</comment>
<dbReference type="GO" id="GO:0006355">
    <property type="term" value="P:regulation of DNA-templated transcription"/>
    <property type="evidence" value="ECO:0007669"/>
    <property type="project" value="UniProtKB-UniRule"/>
</dbReference>
<evidence type="ECO:0000256" key="7">
    <source>
        <dbReference type="ARBA" id="ARBA00022840"/>
    </source>
</evidence>
<evidence type="ECO:0000313" key="16">
    <source>
        <dbReference type="EMBL" id="MCD1653193.1"/>
    </source>
</evidence>
<dbReference type="NCBIfam" id="TIGR00580">
    <property type="entry name" value="mfd"/>
    <property type="match status" value="1"/>
</dbReference>
<accession>A0AAE3EG51</accession>
<keyword evidence="17" id="KW-1185">Reference proteome</keyword>
<comment type="caution">
    <text evidence="16">The sequence shown here is derived from an EMBL/GenBank/DDBJ whole genome shotgun (WGS) entry which is preliminary data.</text>
</comment>
<dbReference type="Pfam" id="PF00270">
    <property type="entry name" value="DEAD"/>
    <property type="match status" value="1"/>
</dbReference>
<dbReference type="SUPFAM" id="SSF141259">
    <property type="entry name" value="CarD-like"/>
    <property type="match status" value="1"/>
</dbReference>
<dbReference type="Gene3D" id="3.40.50.300">
    <property type="entry name" value="P-loop containing nucleotide triphosphate hydrolases"/>
    <property type="match status" value="2"/>
</dbReference>
<dbReference type="Pfam" id="PF00271">
    <property type="entry name" value="Helicase_C"/>
    <property type="match status" value="1"/>
</dbReference>
<dbReference type="Gene3D" id="3.40.50.11180">
    <property type="match status" value="1"/>
</dbReference>
<comment type="subcellular location">
    <subcellularLocation>
        <location evidence="1 13">Cytoplasm</location>
    </subcellularLocation>
</comment>
<keyword evidence="5 13" id="KW-0378">Hydrolase</keyword>
<dbReference type="EMBL" id="JAINWA010000001">
    <property type="protein sequence ID" value="MCD1653193.1"/>
    <property type="molecule type" value="Genomic_DNA"/>
</dbReference>
<keyword evidence="7 13" id="KW-0067">ATP-binding</keyword>
<dbReference type="InterPro" id="IPR027417">
    <property type="entry name" value="P-loop_NTPase"/>
</dbReference>
<dbReference type="HAMAP" id="MF_00969">
    <property type="entry name" value="TRCF"/>
    <property type="match status" value="1"/>
</dbReference>
<protein>
    <recommendedName>
        <fullName evidence="12 13">Transcription-repair-coupling factor</fullName>
        <shortName evidence="13">TRCF</shortName>
        <ecNumber evidence="13">3.6.4.-</ecNumber>
    </recommendedName>
</protein>
<evidence type="ECO:0000256" key="5">
    <source>
        <dbReference type="ARBA" id="ARBA00022801"/>
    </source>
</evidence>
<evidence type="ECO:0000256" key="11">
    <source>
        <dbReference type="ARBA" id="ARBA00061399"/>
    </source>
</evidence>
<comment type="similarity">
    <text evidence="10 13">In the N-terminal section; belongs to the UvrB family.</text>
</comment>
<dbReference type="SMART" id="SM00982">
    <property type="entry name" value="TRCF"/>
    <property type="match status" value="1"/>
</dbReference>
<dbReference type="PANTHER" id="PTHR47964:SF1">
    <property type="entry name" value="ATP-DEPENDENT DNA HELICASE HOMOLOG RECG, CHLOROPLASTIC"/>
    <property type="match status" value="1"/>
</dbReference>
<dbReference type="GO" id="GO:0003684">
    <property type="term" value="F:damaged DNA binding"/>
    <property type="evidence" value="ECO:0007669"/>
    <property type="project" value="InterPro"/>
</dbReference>
<keyword evidence="2 13" id="KW-0963">Cytoplasm</keyword>
<evidence type="ECO:0000256" key="12">
    <source>
        <dbReference type="ARBA" id="ARBA00070128"/>
    </source>
</evidence>
<dbReference type="Pfam" id="PF02559">
    <property type="entry name" value="CarD_TRCF_RID"/>
    <property type="match status" value="1"/>
</dbReference>
<dbReference type="PROSITE" id="PS51194">
    <property type="entry name" value="HELICASE_CTER"/>
    <property type="match status" value="1"/>
</dbReference>
<dbReference type="GO" id="GO:0005737">
    <property type="term" value="C:cytoplasm"/>
    <property type="evidence" value="ECO:0007669"/>
    <property type="project" value="UniProtKB-SubCell"/>
</dbReference>